<evidence type="ECO:0008006" key="4">
    <source>
        <dbReference type="Google" id="ProtNLM"/>
    </source>
</evidence>
<dbReference type="AlphaFoldDB" id="A0AAN6WYD3"/>
<proteinExistence type="predicted"/>
<feature type="compositionally biased region" description="Gly residues" evidence="1">
    <location>
        <begin position="631"/>
        <end position="640"/>
    </location>
</feature>
<evidence type="ECO:0000313" key="2">
    <source>
        <dbReference type="EMBL" id="KAK4188777.1"/>
    </source>
</evidence>
<feature type="compositionally biased region" description="Low complexity" evidence="1">
    <location>
        <begin position="238"/>
        <end position="261"/>
    </location>
</feature>
<comment type="caution">
    <text evidence="2">The sequence shown here is derived from an EMBL/GenBank/DDBJ whole genome shotgun (WGS) entry which is preliminary data.</text>
</comment>
<dbReference type="Proteomes" id="UP001302126">
    <property type="component" value="Unassembled WGS sequence"/>
</dbReference>
<evidence type="ECO:0000313" key="3">
    <source>
        <dbReference type="Proteomes" id="UP001302126"/>
    </source>
</evidence>
<accession>A0AAN6WYD3</accession>
<sequence length="667" mass="72426">MGRPPAYLFVVRHGYRLDAADKQWHLSSPAPYDPPLTYSGWQQAKNAGARIASILRERVKEDALAESQDPTRKRKQYKVVVHTSPYLRCLQTSVAICAGLAQDSSPFGPVNWDPRPPTPPHTDSGKPRPPNIVTNVPESTISTLGPNNPLKIRKSVLRIDAFLGEWLSPTYFEFITPPPESFMMVSNAKNELIRNEDYTQYTGLSHHAHSNSQGQLWSPVGRPSTPSFPPTETASDGTSSLLRTPSVSSQSSQSSQSQRPSTPKPEVTGYVSPVPHYAISNHNTIPPGYVSHAKNFCVAFDYSWDSMRPPLNFGDGGSYPEEWTEMHKRLRAGLQRLIDWYTTAESPTEILPRAVNMQPKEDTTKSREDDMDVVETETVVILVSHGADCNALIGAITHQPALVDVAQTSITMAVRRPEPKVSSVARSNTGLPPVHELYDLVLNNSSDHLRSPPSTPASSRSPSVASVINSSRGRHLSFSGTTNNFSWNDNNSSRGSSANVALSGLRKVNSNNNAPATSSRLSFAINTGGITVGSGVTSFAQAKTTTFGHRPSIGLWSPTSEHPDEDDDDDNMLLNFGDEKPAPSSPTPKPIMSNSPSLLPPVEDMGTLSVSPGTLASSVTTPRDESDQLGDGPGGLWGGGPRPPEEADLLRDFSTTKRRWTVTERGA</sequence>
<name>A0AAN6WYD3_9PEZI</name>
<dbReference type="PANTHER" id="PTHR16469">
    <property type="entry name" value="UBIQUITIN-ASSOCIATED AND SH3 DOMAIN-CONTAINING BA-RELATED"/>
    <property type="match status" value="1"/>
</dbReference>
<dbReference type="Gene3D" id="3.40.50.1240">
    <property type="entry name" value="Phosphoglycerate mutase-like"/>
    <property type="match status" value="2"/>
</dbReference>
<protein>
    <recommendedName>
        <fullName evidence="4">Phosphoglycerate mutase</fullName>
    </recommendedName>
</protein>
<feature type="compositionally biased region" description="Low complexity" evidence="1">
    <location>
        <begin position="456"/>
        <end position="466"/>
    </location>
</feature>
<dbReference type="PANTHER" id="PTHR16469:SF27">
    <property type="entry name" value="UBIQUITIN-ASSOCIATED AND SH3 DOMAIN-CONTAINING BA-RELATED"/>
    <property type="match status" value="1"/>
</dbReference>
<feature type="region of interest" description="Disordered" evidence="1">
    <location>
        <begin position="445"/>
        <end position="466"/>
    </location>
</feature>
<dbReference type="InterPro" id="IPR051710">
    <property type="entry name" value="Phosphatase_SH3-domain"/>
</dbReference>
<feature type="compositionally biased region" description="Polar residues" evidence="1">
    <location>
        <begin position="132"/>
        <end position="146"/>
    </location>
</feature>
<reference evidence="2" key="1">
    <citation type="journal article" date="2023" name="Mol. Phylogenet. Evol.">
        <title>Genome-scale phylogeny and comparative genomics of the fungal order Sordariales.</title>
        <authorList>
            <person name="Hensen N."/>
            <person name="Bonometti L."/>
            <person name="Westerberg I."/>
            <person name="Brannstrom I.O."/>
            <person name="Guillou S."/>
            <person name="Cros-Aarteil S."/>
            <person name="Calhoun S."/>
            <person name="Haridas S."/>
            <person name="Kuo A."/>
            <person name="Mondo S."/>
            <person name="Pangilinan J."/>
            <person name="Riley R."/>
            <person name="LaButti K."/>
            <person name="Andreopoulos B."/>
            <person name="Lipzen A."/>
            <person name="Chen C."/>
            <person name="Yan M."/>
            <person name="Daum C."/>
            <person name="Ng V."/>
            <person name="Clum A."/>
            <person name="Steindorff A."/>
            <person name="Ohm R.A."/>
            <person name="Martin F."/>
            <person name="Silar P."/>
            <person name="Natvig D.O."/>
            <person name="Lalanne C."/>
            <person name="Gautier V."/>
            <person name="Ament-Velasquez S.L."/>
            <person name="Kruys A."/>
            <person name="Hutchinson M.I."/>
            <person name="Powell A.J."/>
            <person name="Barry K."/>
            <person name="Miller A.N."/>
            <person name="Grigoriev I.V."/>
            <person name="Debuchy R."/>
            <person name="Gladieux P."/>
            <person name="Hiltunen Thoren M."/>
            <person name="Johannesson H."/>
        </authorList>
    </citation>
    <scope>NUCLEOTIDE SEQUENCE</scope>
    <source>
        <strain evidence="2">PSN309</strain>
    </source>
</reference>
<gene>
    <name evidence="2" type="ORF">QBC35DRAFT_495551</name>
</gene>
<keyword evidence="3" id="KW-1185">Reference proteome</keyword>
<dbReference type="EMBL" id="MU864384">
    <property type="protein sequence ID" value="KAK4188777.1"/>
    <property type="molecule type" value="Genomic_DNA"/>
</dbReference>
<organism evidence="2 3">
    <name type="scientific">Podospora australis</name>
    <dbReference type="NCBI Taxonomy" id="1536484"/>
    <lineage>
        <taxon>Eukaryota</taxon>
        <taxon>Fungi</taxon>
        <taxon>Dikarya</taxon>
        <taxon>Ascomycota</taxon>
        <taxon>Pezizomycotina</taxon>
        <taxon>Sordariomycetes</taxon>
        <taxon>Sordariomycetidae</taxon>
        <taxon>Sordariales</taxon>
        <taxon>Podosporaceae</taxon>
        <taxon>Podospora</taxon>
    </lineage>
</organism>
<evidence type="ECO:0000256" key="1">
    <source>
        <dbReference type="SAM" id="MobiDB-lite"/>
    </source>
</evidence>
<feature type="compositionally biased region" description="Polar residues" evidence="1">
    <location>
        <begin position="608"/>
        <end position="621"/>
    </location>
</feature>
<reference evidence="2" key="2">
    <citation type="submission" date="2023-05" db="EMBL/GenBank/DDBJ databases">
        <authorList>
            <consortium name="Lawrence Berkeley National Laboratory"/>
            <person name="Steindorff A."/>
            <person name="Hensen N."/>
            <person name="Bonometti L."/>
            <person name="Westerberg I."/>
            <person name="Brannstrom I.O."/>
            <person name="Guillou S."/>
            <person name="Cros-Aarteil S."/>
            <person name="Calhoun S."/>
            <person name="Haridas S."/>
            <person name="Kuo A."/>
            <person name="Mondo S."/>
            <person name="Pangilinan J."/>
            <person name="Riley R."/>
            <person name="Labutti K."/>
            <person name="Andreopoulos B."/>
            <person name="Lipzen A."/>
            <person name="Chen C."/>
            <person name="Yanf M."/>
            <person name="Daum C."/>
            <person name="Ng V."/>
            <person name="Clum A."/>
            <person name="Ohm R."/>
            <person name="Martin F."/>
            <person name="Silar P."/>
            <person name="Natvig D."/>
            <person name="Lalanne C."/>
            <person name="Gautier V."/>
            <person name="Ament-Velasquez S.L."/>
            <person name="Kruys A."/>
            <person name="Hutchinson M.I."/>
            <person name="Powell A.J."/>
            <person name="Barry K."/>
            <person name="Miller A.N."/>
            <person name="Grigoriev I.V."/>
            <person name="Debuchy R."/>
            <person name="Gladieux P."/>
            <person name="Thoren M.H."/>
            <person name="Johannesson H."/>
        </authorList>
    </citation>
    <scope>NUCLEOTIDE SEQUENCE</scope>
    <source>
        <strain evidence="2">PSN309</strain>
    </source>
</reference>
<feature type="region of interest" description="Disordered" evidence="1">
    <location>
        <begin position="549"/>
        <end position="648"/>
    </location>
</feature>
<dbReference type="InterPro" id="IPR029033">
    <property type="entry name" value="His_PPase_superfam"/>
</dbReference>
<dbReference type="CDD" id="cd07040">
    <property type="entry name" value="HP"/>
    <property type="match status" value="1"/>
</dbReference>
<dbReference type="SUPFAM" id="SSF53254">
    <property type="entry name" value="Phosphoglycerate mutase-like"/>
    <property type="match status" value="1"/>
</dbReference>
<feature type="region of interest" description="Disordered" evidence="1">
    <location>
        <begin position="107"/>
        <end position="147"/>
    </location>
</feature>
<feature type="region of interest" description="Disordered" evidence="1">
    <location>
        <begin position="205"/>
        <end position="270"/>
    </location>
</feature>